<dbReference type="RefSeq" id="WP_011976425.1">
    <property type="nucleotide sequence ID" value="NZ_JACDUL010000002.1"/>
</dbReference>
<dbReference type="InterPro" id="IPR052021">
    <property type="entry name" value="Type-I_RS_S_subunit"/>
</dbReference>
<keyword evidence="3" id="KW-0238">DNA-binding</keyword>
<dbReference type="EC" id="3.1.21.3" evidence="5"/>
<dbReference type="Gene3D" id="3.90.220.20">
    <property type="entry name" value="DNA methylase specificity domains"/>
    <property type="match status" value="2"/>
</dbReference>
<dbReference type="EMBL" id="JACDUL010000002">
    <property type="protein sequence ID" value="MBA2861775.1"/>
    <property type="molecule type" value="Genomic_DNA"/>
</dbReference>
<evidence type="ECO:0000256" key="1">
    <source>
        <dbReference type="ARBA" id="ARBA00010923"/>
    </source>
</evidence>
<sequence>MENEFKDTEIGKIPVDWEVLELKQVTENIFSGGTPDTRKPEYWNGDIPWLSSGETRNNSITETEKKITYKGVENSSTRLAKKEDIVIASAGQGYTRGQASFCKIDTYINQSIVALRTKKELVNPLFLYYNITLRYNELRAISDSHSSRGSLTTKLLAPLKIPIPPLEEQQKIAQILSALDDKIENNNQQNKILEETANSIFKEWFVDFNFLNEDGLSYLENDGEMEFNEELEIEIPEGWNVKYLDEICTVMGGGTPKTNVPEYWQDGTILWATPTDMTSKKSPVIDTTEKKITELGLKESSAKLVPKGSILMTSRATIGYSSIAMKEISTNQGFINIICDKKVSNYFILYLLEHIKDKIIALANGSTFLEISKTNFKNIRVIVPDYQTMEKYNEIIEELINKIYKNSKENQNLSNLRDLLLPKLMSGEIRLK</sequence>
<evidence type="ECO:0000313" key="6">
    <source>
        <dbReference type="Proteomes" id="UP000533207"/>
    </source>
</evidence>
<feature type="domain" description="Type I restriction modification DNA specificity" evidence="4">
    <location>
        <begin position="14"/>
        <end position="194"/>
    </location>
</feature>
<name>A0A7J9PET5_METMI</name>
<comment type="caution">
    <text evidence="5">The sequence shown here is derived from an EMBL/GenBank/DDBJ whole genome shotgun (WGS) entry which is preliminary data.</text>
</comment>
<keyword evidence="5" id="KW-0378">Hydrolase</keyword>
<accession>A0A7J9PET5</accession>
<comment type="similarity">
    <text evidence="1">Belongs to the type-I restriction system S methylase family.</text>
</comment>
<dbReference type="AlphaFoldDB" id="A0A7J9PET5"/>
<organism evidence="5 6">
    <name type="scientific">Methanococcus maripaludis</name>
    <name type="common">Methanococcus deltae</name>
    <dbReference type="NCBI Taxonomy" id="39152"/>
    <lineage>
        <taxon>Archaea</taxon>
        <taxon>Methanobacteriati</taxon>
        <taxon>Methanobacteriota</taxon>
        <taxon>Methanomada group</taxon>
        <taxon>Methanococci</taxon>
        <taxon>Methanococcales</taxon>
        <taxon>Methanococcaceae</taxon>
        <taxon>Methanococcus</taxon>
    </lineage>
</organism>
<evidence type="ECO:0000259" key="4">
    <source>
        <dbReference type="Pfam" id="PF01420"/>
    </source>
</evidence>
<dbReference type="Gene3D" id="1.10.287.1120">
    <property type="entry name" value="Bipartite methylase S protein"/>
    <property type="match status" value="1"/>
</dbReference>
<dbReference type="GO" id="GO:0003677">
    <property type="term" value="F:DNA binding"/>
    <property type="evidence" value="ECO:0007669"/>
    <property type="project" value="UniProtKB-KW"/>
</dbReference>
<dbReference type="SUPFAM" id="SSF116734">
    <property type="entry name" value="DNA methylase specificity domain"/>
    <property type="match status" value="2"/>
</dbReference>
<evidence type="ECO:0000313" key="5">
    <source>
        <dbReference type="EMBL" id="MBA2861775.1"/>
    </source>
</evidence>
<keyword evidence="2" id="KW-0680">Restriction system</keyword>
<dbReference type="Pfam" id="PF01420">
    <property type="entry name" value="Methylase_S"/>
    <property type="match status" value="2"/>
</dbReference>
<dbReference type="CDD" id="cd17273">
    <property type="entry name" value="RMtype1_S_EcoJA69PI-TRD1-CR1_like"/>
    <property type="match status" value="1"/>
</dbReference>
<dbReference type="GO" id="GO:0009307">
    <property type="term" value="P:DNA restriction-modification system"/>
    <property type="evidence" value="ECO:0007669"/>
    <property type="project" value="UniProtKB-KW"/>
</dbReference>
<evidence type="ECO:0000256" key="2">
    <source>
        <dbReference type="ARBA" id="ARBA00022747"/>
    </source>
</evidence>
<dbReference type="PANTHER" id="PTHR30408:SF12">
    <property type="entry name" value="TYPE I RESTRICTION ENZYME MJAVIII SPECIFICITY SUBUNIT"/>
    <property type="match status" value="1"/>
</dbReference>
<dbReference type="PANTHER" id="PTHR30408">
    <property type="entry name" value="TYPE-1 RESTRICTION ENZYME ECOKI SPECIFICITY PROTEIN"/>
    <property type="match status" value="1"/>
</dbReference>
<gene>
    <name evidence="5" type="ORF">HNP90_000654</name>
</gene>
<reference evidence="5 6" key="1">
    <citation type="submission" date="2020-07" db="EMBL/GenBank/DDBJ databases">
        <title>Genomic Encyclopedia of Type Strains, Phase IV (KMG-V): Genome sequencing to study the core and pangenomes of soil and plant-associated prokaryotes.</title>
        <authorList>
            <person name="Whitman W."/>
        </authorList>
    </citation>
    <scope>NUCLEOTIDE SEQUENCE [LARGE SCALE GENOMIC DNA]</scope>
    <source>
        <strain evidence="5 6">C8</strain>
    </source>
</reference>
<proteinExistence type="inferred from homology"/>
<dbReference type="Proteomes" id="UP000533207">
    <property type="component" value="Unassembled WGS sequence"/>
</dbReference>
<dbReference type="GO" id="GO:0009035">
    <property type="term" value="F:type I site-specific deoxyribonuclease activity"/>
    <property type="evidence" value="ECO:0007669"/>
    <property type="project" value="UniProtKB-EC"/>
</dbReference>
<feature type="domain" description="Type I restriction modification DNA specificity" evidence="4">
    <location>
        <begin position="236"/>
        <end position="411"/>
    </location>
</feature>
<dbReference type="InterPro" id="IPR044946">
    <property type="entry name" value="Restrct_endonuc_typeI_TRD_sf"/>
</dbReference>
<evidence type="ECO:0000256" key="3">
    <source>
        <dbReference type="ARBA" id="ARBA00023125"/>
    </source>
</evidence>
<dbReference type="InterPro" id="IPR000055">
    <property type="entry name" value="Restrct_endonuc_typeI_TRD"/>
</dbReference>
<dbReference type="CDD" id="cd17294">
    <property type="entry name" value="RMtype1_S_MmaC7ORF19P_TRD1-CR1_like"/>
    <property type="match status" value="1"/>
</dbReference>
<protein>
    <submittedName>
        <fullName evidence="5">Type I restriction enzyme S subunit</fullName>
        <ecNumber evidence="5">3.1.21.3</ecNumber>
    </submittedName>
</protein>